<reference evidence="3" key="1">
    <citation type="journal article" date="2019" name="Int. J. Syst. Evol. Microbiol.">
        <title>The Global Catalogue of Microorganisms (GCM) 10K type strain sequencing project: providing services to taxonomists for standard genome sequencing and annotation.</title>
        <authorList>
            <consortium name="The Broad Institute Genomics Platform"/>
            <consortium name="The Broad Institute Genome Sequencing Center for Infectious Disease"/>
            <person name="Wu L."/>
            <person name="Ma J."/>
        </authorList>
    </citation>
    <scope>NUCLEOTIDE SEQUENCE [LARGE SCALE GENOMIC DNA]</scope>
    <source>
        <strain evidence="3">KCTC 12848</strain>
    </source>
</reference>
<evidence type="ECO:0008006" key="4">
    <source>
        <dbReference type="Google" id="ProtNLM"/>
    </source>
</evidence>
<dbReference type="EMBL" id="JBHSJB010000007">
    <property type="protein sequence ID" value="MFC5053874.1"/>
    <property type="molecule type" value="Genomic_DNA"/>
</dbReference>
<feature type="region of interest" description="Disordered" evidence="1">
    <location>
        <begin position="146"/>
        <end position="167"/>
    </location>
</feature>
<accession>A0ABV9XWR0</accession>
<comment type="caution">
    <text evidence="2">The sequence shown here is derived from an EMBL/GenBank/DDBJ whole genome shotgun (WGS) entry which is preliminary data.</text>
</comment>
<sequence length="410" mass="44446">MFTSSDLRRRCRCTGETPNAVRRQRAADGRDRELVPSAPTPGQQRVEAEFLRATVRAMSGLRRRGHPLRPTSLINRVQLSSRLVGLQVHDTALDHLLAEVLPTTEGRGVPGLRAHPGRDHLDLRAPDGELRLLGVTRKRWRRATAELPAPPATDPAPTPAPPPPPPARLMSGVLRRLPLWRGAAWLDGVVVGDVLELYWRGGPPSRSVAAILTRSACGIAGAAAVAHEFRDTVRGVALTTGGRTTTTGEPDWAWVEWLAATAPGPAVRERAVRPVRARTGLPDLWEQHEMRTALAARDITTTYRLLLDHGVPARRIADLTGRSPQEVDRVLDGDPVEDYDALAAIAHGLGIPPGYMGLAHHERAVSAAPCACAHLDERARRDQFLAHAALVTVGSSTGWPCRSDTCCRTA</sequence>
<dbReference type="Proteomes" id="UP001595833">
    <property type="component" value="Unassembled WGS sequence"/>
</dbReference>
<keyword evidence="3" id="KW-1185">Reference proteome</keyword>
<evidence type="ECO:0000256" key="1">
    <source>
        <dbReference type="SAM" id="MobiDB-lite"/>
    </source>
</evidence>
<feature type="compositionally biased region" description="Basic and acidic residues" evidence="1">
    <location>
        <begin position="25"/>
        <end position="34"/>
    </location>
</feature>
<name>A0ABV9XWR0_9PSEU</name>
<protein>
    <recommendedName>
        <fullName evidence="4">XRE family transcriptional regulator</fullName>
    </recommendedName>
</protein>
<evidence type="ECO:0000313" key="3">
    <source>
        <dbReference type="Proteomes" id="UP001595833"/>
    </source>
</evidence>
<feature type="region of interest" description="Disordered" evidence="1">
    <location>
        <begin position="20"/>
        <end position="43"/>
    </location>
</feature>
<proteinExistence type="predicted"/>
<feature type="compositionally biased region" description="Pro residues" evidence="1">
    <location>
        <begin position="148"/>
        <end position="167"/>
    </location>
</feature>
<organism evidence="2 3">
    <name type="scientific">Saccharothrix xinjiangensis</name>
    <dbReference type="NCBI Taxonomy" id="204798"/>
    <lineage>
        <taxon>Bacteria</taxon>
        <taxon>Bacillati</taxon>
        <taxon>Actinomycetota</taxon>
        <taxon>Actinomycetes</taxon>
        <taxon>Pseudonocardiales</taxon>
        <taxon>Pseudonocardiaceae</taxon>
        <taxon>Saccharothrix</taxon>
    </lineage>
</organism>
<dbReference type="RefSeq" id="WP_344036747.1">
    <property type="nucleotide sequence ID" value="NZ_BAAAKE010000005.1"/>
</dbReference>
<gene>
    <name evidence="2" type="ORF">ACFPFM_08900</name>
</gene>
<evidence type="ECO:0000313" key="2">
    <source>
        <dbReference type="EMBL" id="MFC5053874.1"/>
    </source>
</evidence>